<evidence type="ECO:0000313" key="3">
    <source>
        <dbReference type="EMBL" id="MBP3963432.1"/>
    </source>
</evidence>
<reference evidence="3 4" key="1">
    <citation type="submission" date="2021-04" db="EMBL/GenBank/DDBJ databases">
        <title>Paenibacillus sp. DLE-14 whole genome sequence.</title>
        <authorList>
            <person name="Ham Y.J."/>
        </authorList>
    </citation>
    <scope>NUCLEOTIDE SEQUENCE [LARGE SCALE GENOMIC DNA]</scope>
    <source>
        <strain evidence="3 4">DLE-14</strain>
    </source>
</reference>
<gene>
    <name evidence="3" type="ORF">I8J30_12015</name>
</gene>
<dbReference type="Gene3D" id="3.20.20.80">
    <property type="entry name" value="Glycosidases"/>
    <property type="match status" value="1"/>
</dbReference>
<dbReference type="InterPro" id="IPR017853">
    <property type="entry name" value="GH"/>
</dbReference>
<accession>A0ABS5CCM4</accession>
<proteinExistence type="predicted"/>
<dbReference type="InterPro" id="IPR011583">
    <property type="entry name" value="Chitinase_II/V-like_cat"/>
</dbReference>
<protein>
    <submittedName>
        <fullName evidence="3">Glycoside hydrolase</fullName>
    </submittedName>
</protein>
<dbReference type="Proteomes" id="UP000673394">
    <property type="component" value="Unassembled WGS sequence"/>
</dbReference>
<dbReference type="InterPro" id="IPR029070">
    <property type="entry name" value="Chitinase_insertion_sf"/>
</dbReference>
<keyword evidence="4" id="KW-1185">Reference proteome</keyword>
<sequence>MVIRNKWTVIIAAVLVIQAILSTISTTNSDAAVASADNTTKFRVYHNDAAMKEFAAESSAVAYAKQFTYTHVEKIANREWVWDNLPKYKVYENGVSSSGREFRTLAEAQRFASKVRFAQIRDLEKPGFIQSNYPNFQMYQGDKTLANWSFVTLADAKKAAKAYGNIHIIELASNQWVWDNLTDAQKAAQRKAPLTYSIVTDSMQDSAPAYSFLLDAIRASFKVPGSSVVNRATGQIVHSNIPTFTVVQSGPVVASYHSIQSAIQYAKSLSGASVVKNGLTWWTNVPYLAVYQGDQKLRSFHTRKGAIEFANSYAGSTVMTTDLRAIWNNKKSLQLLGWNGTSRTATVLDQVSKTQGLDIDSPSWFELASADGTFTDTSDPALVQTMKASGIKLTPLVSNQFDAVLTSAFLRNETAKNSFITNLVSKLTALDVEGVNIDFEGMAGKDRDLYTEFVRSFTSAAHIAGLTVSVDLPRGDVKWDAKTAYDQRALAEIVDMIMIMAYDQHWKGSDEAGSVAELTWVEDGVKQFLAYGVPRSKLMLGIPFYVREWRVDAAGKLVDNKAIFMSELPRIIAEQGATRTFDATAGQWKYEYTGQDGYTHVFWAETADTVKARVNIAKKYDLAGVAAWRLGYEQADLWTMLLQMK</sequence>
<feature type="chain" id="PRO_5045953615" evidence="1">
    <location>
        <begin position="32"/>
        <end position="645"/>
    </location>
</feature>
<evidence type="ECO:0000259" key="2">
    <source>
        <dbReference type="PROSITE" id="PS51910"/>
    </source>
</evidence>
<feature type="signal peptide" evidence="1">
    <location>
        <begin position="1"/>
        <end position="31"/>
    </location>
</feature>
<dbReference type="PANTHER" id="PTHR46066:SF2">
    <property type="entry name" value="CHITINASE DOMAIN-CONTAINING PROTEIN 1"/>
    <property type="match status" value="1"/>
</dbReference>
<evidence type="ECO:0000256" key="1">
    <source>
        <dbReference type="SAM" id="SignalP"/>
    </source>
</evidence>
<dbReference type="PANTHER" id="PTHR46066">
    <property type="entry name" value="CHITINASE DOMAIN-CONTAINING PROTEIN 1 FAMILY MEMBER"/>
    <property type="match status" value="1"/>
</dbReference>
<dbReference type="PROSITE" id="PS51910">
    <property type="entry name" value="GH18_2"/>
    <property type="match status" value="1"/>
</dbReference>
<keyword evidence="1" id="KW-0732">Signal</keyword>
<feature type="domain" description="GH18" evidence="2">
    <location>
        <begin position="321"/>
        <end position="645"/>
    </location>
</feature>
<evidence type="ECO:0000313" key="4">
    <source>
        <dbReference type="Proteomes" id="UP000673394"/>
    </source>
</evidence>
<keyword evidence="3" id="KW-0378">Hydrolase</keyword>
<organism evidence="3 4">
    <name type="scientific">Paenibacillus lignilyticus</name>
    <dbReference type="NCBI Taxonomy" id="1172615"/>
    <lineage>
        <taxon>Bacteria</taxon>
        <taxon>Bacillati</taxon>
        <taxon>Bacillota</taxon>
        <taxon>Bacilli</taxon>
        <taxon>Bacillales</taxon>
        <taxon>Paenibacillaceae</taxon>
        <taxon>Paenibacillus</taxon>
    </lineage>
</organism>
<name>A0ABS5CCM4_9BACL</name>
<dbReference type="EMBL" id="JAGKSP010000003">
    <property type="protein sequence ID" value="MBP3963432.1"/>
    <property type="molecule type" value="Genomic_DNA"/>
</dbReference>
<dbReference type="Pfam" id="PF00704">
    <property type="entry name" value="Glyco_hydro_18"/>
    <property type="match status" value="1"/>
</dbReference>
<dbReference type="SMART" id="SM00636">
    <property type="entry name" value="Glyco_18"/>
    <property type="match status" value="1"/>
</dbReference>
<dbReference type="InterPro" id="IPR001223">
    <property type="entry name" value="Glyco_hydro18_cat"/>
</dbReference>
<dbReference type="RefSeq" id="WP_210658478.1">
    <property type="nucleotide sequence ID" value="NZ_JAGKSP010000003.1"/>
</dbReference>
<comment type="caution">
    <text evidence="3">The sequence shown here is derived from an EMBL/GenBank/DDBJ whole genome shotgun (WGS) entry which is preliminary data.</text>
</comment>
<dbReference type="Gene3D" id="3.10.50.10">
    <property type="match status" value="1"/>
</dbReference>
<dbReference type="GO" id="GO:0016787">
    <property type="term" value="F:hydrolase activity"/>
    <property type="evidence" value="ECO:0007669"/>
    <property type="project" value="UniProtKB-KW"/>
</dbReference>
<dbReference type="SUPFAM" id="SSF51445">
    <property type="entry name" value="(Trans)glycosidases"/>
    <property type="match status" value="1"/>
</dbReference>